<dbReference type="AlphaFoldDB" id="W2YHU2"/>
<dbReference type="Proteomes" id="UP000018948">
    <property type="component" value="Unassembled WGS sequence"/>
</dbReference>
<dbReference type="EMBL" id="ANIY01003594">
    <property type="protein sequence ID" value="ETP34630.1"/>
    <property type="molecule type" value="Genomic_DNA"/>
</dbReference>
<reference evidence="1 2" key="1">
    <citation type="submission" date="2013-11" db="EMBL/GenBank/DDBJ databases">
        <title>The Genome Sequence of Phytophthora parasitica P10297.</title>
        <authorList>
            <consortium name="The Broad Institute Genomics Platform"/>
            <person name="Russ C."/>
            <person name="Tyler B."/>
            <person name="Panabieres F."/>
            <person name="Shan W."/>
            <person name="Tripathy S."/>
            <person name="Grunwald N."/>
            <person name="Machado M."/>
            <person name="Johnson C.S."/>
            <person name="Walker B."/>
            <person name="Young S.K."/>
            <person name="Zeng Q."/>
            <person name="Gargeya S."/>
            <person name="Fitzgerald M."/>
            <person name="Haas B."/>
            <person name="Abouelleil A."/>
            <person name="Allen A.W."/>
            <person name="Alvarado L."/>
            <person name="Arachchi H.M."/>
            <person name="Berlin A.M."/>
            <person name="Chapman S.B."/>
            <person name="Gainer-Dewar J."/>
            <person name="Goldberg J."/>
            <person name="Griggs A."/>
            <person name="Gujja S."/>
            <person name="Hansen M."/>
            <person name="Howarth C."/>
            <person name="Imamovic A."/>
            <person name="Ireland A."/>
            <person name="Larimer J."/>
            <person name="McCowan C."/>
            <person name="Murphy C."/>
            <person name="Pearson M."/>
            <person name="Poon T.W."/>
            <person name="Priest M."/>
            <person name="Roberts A."/>
            <person name="Saif S."/>
            <person name="Shea T."/>
            <person name="Sisk P."/>
            <person name="Sykes S."/>
            <person name="Wortman J."/>
            <person name="Nusbaum C."/>
            <person name="Birren B."/>
        </authorList>
    </citation>
    <scope>NUCLEOTIDE SEQUENCE [LARGE SCALE GENOMIC DNA]</scope>
    <source>
        <strain evidence="1 2">P10297</strain>
    </source>
</reference>
<gene>
    <name evidence="1" type="ORF">F442_17078</name>
</gene>
<accession>W2YHU2</accession>
<organism evidence="1 2">
    <name type="scientific">Phytophthora nicotianae P10297</name>
    <dbReference type="NCBI Taxonomy" id="1317064"/>
    <lineage>
        <taxon>Eukaryota</taxon>
        <taxon>Sar</taxon>
        <taxon>Stramenopiles</taxon>
        <taxon>Oomycota</taxon>
        <taxon>Peronosporomycetes</taxon>
        <taxon>Peronosporales</taxon>
        <taxon>Peronosporaceae</taxon>
        <taxon>Phytophthora</taxon>
    </lineage>
</organism>
<proteinExistence type="predicted"/>
<protein>
    <submittedName>
        <fullName evidence="1">Uncharacterized protein</fullName>
    </submittedName>
</protein>
<evidence type="ECO:0000313" key="1">
    <source>
        <dbReference type="EMBL" id="ETP34630.1"/>
    </source>
</evidence>
<evidence type="ECO:0000313" key="2">
    <source>
        <dbReference type="Proteomes" id="UP000018948"/>
    </source>
</evidence>
<name>W2YHU2_PHYNI</name>
<comment type="caution">
    <text evidence="1">The sequence shown here is derived from an EMBL/GenBank/DDBJ whole genome shotgun (WGS) entry which is preliminary data.</text>
</comment>
<sequence>MELYVEKMLQLLLVLRQVKVLMDREKQVLEIPWDHQQLTKNEMQEQPEILVASEHRALIGEGHRSECEAATGDTMNCQEIEMSLSVAEFESKMEELMRKLEIRVEEMKRSTFPNSIPTERNDR</sequence>